<dbReference type="Proteomes" id="UP000009183">
    <property type="component" value="Chromosome 17"/>
</dbReference>
<dbReference type="HOGENOM" id="CLU_2965611_0_0_1"/>
<proteinExistence type="predicted"/>
<protein>
    <submittedName>
        <fullName evidence="1">Uncharacterized protein</fullName>
    </submittedName>
</protein>
<evidence type="ECO:0000313" key="2">
    <source>
        <dbReference type="Proteomes" id="UP000009183"/>
    </source>
</evidence>
<dbReference type="PaxDb" id="29760-VIT_17s0119g00400.t01"/>
<sequence>MLPNVSSVLGLHAGFSGGVVVNYPHRTKSRKEYFVFIGGPPSLSTAVLETKVQEAAKTP</sequence>
<accession>F6HW76</accession>
<dbReference type="EMBL" id="FN596263">
    <property type="protein sequence ID" value="CCB58940.1"/>
    <property type="molecule type" value="Genomic_DNA"/>
</dbReference>
<evidence type="ECO:0000313" key="1">
    <source>
        <dbReference type="EMBL" id="CCB58940.1"/>
    </source>
</evidence>
<name>F6HW76_VITVI</name>
<dbReference type="AlphaFoldDB" id="F6HW76"/>
<reference evidence="2" key="1">
    <citation type="journal article" date="2007" name="Nature">
        <title>The grapevine genome sequence suggests ancestral hexaploidization in major angiosperm phyla.</title>
        <authorList>
            <consortium name="The French-Italian Public Consortium for Grapevine Genome Characterization."/>
            <person name="Jaillon O."/>
            <person name="Aury J.-M."/>
            <person name="Noel B."/>
            <person name="Policriti A."/>
            <person name="Clepet C."/>
            <person name="Casagrande A."/>
            <person name="Choisne N."/>
            <person name="Aubourg S."/>
            <person name="Vitulo N."/>
            <person name="Jubin C."/>
            <person name="Vezzi A."/>
            <person name="Legeai F."/>
            <person name="Hugueney P."/>
            <person name="Dasilva C."/>
            <person name="Horner D."/>
            <person name="Mica E."/>
            <person name="Jublot D."/>
            <person name="Poulain J."/>
            <person name="Bruyere C."/>
            <person name="Billault A."/>
            <person name="Segurens B."/>
            <person name="Gouyvenoux M."/>
            <person name="Ugarte E."/>
            <person name="Cattonaro F."/>
            <person name="Anthouard V."/>
            <person name="Vico V."/>
            <person name="Del Fabbro C."/>
            <person name="Alaux M."/>
            <person name="Di Gaspero G."/>
            <person name="Dumas V."/>
            <person name="Felice N."/>
            <person name="Paillard S."/>
            <person name="Juman I."/>
            <person name="Moroldo M."/>
            <person name="Scalabrin S."/>
            <person name="Canaguier A."/>
            <person name="Le Clainche I."/>
            <person name="Malacrida G."/>
            <person name="Durand E."/>
            <person name="Pesole G."/>
            <person name="Laucou V."/>
            <person name="Chatelet P."/>
            <person name="Merdinoglu D."/>
            <person name="Delledonne M."/>
            <person name="Pezzotti M."/>
            <person name="Lecharny A."/>
            <person name="Scarpelli C."/>
            <person name="Artiguenave F."/>
            <person name="Pe M.E."/>
            <person name="Valle G."/>
            <person name="Morgante M."/>
            <person name="Caboche M."/>
            <person name="Adam-Blondon A.-F."/>
            <person name="Weissenbach J."/>
            <person name="Quetier F."/>
            <person name="Wincker P."/>
        </authorList>
    </citation>
    <scope>NUCLEOTIDE SEQUENCE [LARGE SCALE GENOMIC DNA]</scope>
    <source>
        <strain evidence="2">cv. Pinot noir / PN40024</strain>
    </source>
</reference>
<organism evidence="1 2">
    <name type="scientific">Vitis vinifera</name>
    <name type="common">Grape</name>
    <dbReference type="NCBI Taxonomy" id="29760"/>
    <lineage>
        <taxon>Eukaryota</taxon>
        <taxon>Viridiplantae</taxon>
        <taxon>Streptophyta</taxon>
        <taxon>Embryophyta</taxon>
        <taxon>Tracheophyta</taxon>
        <taxon>Spermatophyta</taxon>
        <taxon>Magnoliopsida</taxon>
        <taxon>eudicotyledons</taxon>
        <taxon>Gunneridae</taxon>
        <taxon>Pentapetalae</taxon>
        <taxon>rosids</taxon>
        <taxon>Vitales</taxon>
        <taxon>Vitaceae</taxon>
        <taxon>Viteae</taxon>
        <taxon>Vitis</taxon>
    </lineage>
</organism>
<gene>
    <name evidence="1" type="ordered locus">VIT_17s0119g00400</name>
</gene>
<dbReference type="OrthoDB" id="1718934at2759"/>
<dbReference type="InParanoid" id="F6HW76"/>
<keyword evidence="2" id="KW-1185">Reference proteome</keyword>